<dbReference type="SMART" id="SM00507">
    <property type="entry name" value="HNHc"/>
    <property type="match status" value="1"/>
</dbReference>
<dbReference type="Pfam" id="PF01844">
    <property type="entry name" value="HNH"/>
    <property type="match status" value="1"/>
</dbReference>
<dbReference type="GO" id="GO:0003676">
    <property type="term" value="F:nucleic acid binding"/>
    <property type="evidence" value="ECO:0007669"/>
    <property type="project" value="InterPro"/>
</dbReference>
<dbReference type="InterPro" id="IPR003615">
    <property type="entry name" value="HNH_nuc"/>
</dbReference>
<feature type="domain" description="HNH nuclease" evidence="1">
    <location>
        <begin position="41"/>
        <end position="94"/>
    </location>
</feature>
<accession>A0A414XJE9</accession>
<evidence type="ECO:0000259" key="1">
    <source>
        <dbReference type="SMART" id="SM00507"/>
    </source>
</evidence>
<sequence>MANKPTKKRVRLYGVQRTAHNRSKYERSRSDDRYHSWRWTKESRAFRESHPLCEECLKKGLYVPSEVVDHIIPIAIHDFWDESNWQALCAKCNAAKGNRDKKIINGRQ</sequence>
<dbReference type="Gene3D" id="1.10.30.50">
    <property type="match status" value="1"/>
</dbReference>
<proteinExistence type="predicted"/>
<evidence type="ECO:0000313" key="2">
    <source>
        <dbReference type="EMBL" id="RHH73996.1"/>
    </source>
</evidence>
<dbReference type="AlphaFoldDB" id="A0A414XJE9"/>
<dbReference type="InterPro" id="IPR002711">
    <property type="entry name" value="HNH"/>
</dbReference>
<gene>
    <name evidence="2" type="ORF">DW191_19050</name>
</gene>
<keyword evidence="2" id="KW-0378">Hydrolase</keyword>
<keyword evidence="2" id="KW-0540">Nuclease</keyword>
<comment type="caution">
    <text evidence="2">The sequence shown here is derived from an EMBL/GenBank/DDBJ whole genome shotgun (WGS) entry which is preliminary data.</text>
</comment>
<keyword evidence="2" id="KW-0255">Endonuclease</keyword>
<reference evidence="2 3" key="1">
    <citation type="submission" date="2018-08" db="EMBL/GenBank/DDBJ databases">
        <title>A genome reference for cultivated species of the human gut microbiota.</title>
        <authorList>
            <person name="Zou Y."/>
            <person name="Xue W."/>
            <person name="Luo G."/>
        </authorList>
    </citation>
    <scope>NUCLEOTIDE SEQUENCE [LARGE SCALE GENOMIC DNA]</scope>
    <source>
        <strain evidence="2 3">AM16-50</strain>
    </source>
</reference>
<name>A0A414XJE9_9BACT</name>
<protein>
    <submittedName>
        <fullName evidence="2">HNH endonuclease</fullName>
    </submittedName>
</protein>
<dbReference type="EMBL" id="QRKC01000015">
    <property type="protein sequence ID" value="RHH73996.1"/>
    <property type="molecule type" value="Genomic_DNA"/>
</dbReference>
<dbReference type="GO" id="GO:0004519">
    <property type="term" value="F:endonuclease activity"/>
    <property type="evidence" value="ECO:0007669"/>
    <property type="project" value="UniProtKB-KW"/>
</dbReference>
<dbReference type="Proteomes" id="UP000283732">
    <property type="component" value="Unassembled WGS sequence"/>
</dbReference>
<evidence type="ECO:0000313" key="3">
    <source>
        <dbReference type="Proteomes" id="UP000283732"/>
    </source>
</evidence>
<organism evidence="2 3">
    <name type="scientific">Parabacteroides merdae</name>
    <dbReference type="NCBI Taxonomy" id="46503"/>
    <lineage>
        <taxon>Bacteria</taxon>
        <taxon>Pseudomonadati</taxon>
        <taxon>Bacteroidota</taxon>
        <taxon>Bacteroidia</taxon>
        <taxon>Bacteroidales</taxon>
        <taxon>Tannerellaceae</taxon>
        <taxon>Parabacteroides</taxon>
    </lineage>
</organism>
<dbReference type="CDD" id="cd00085">
    <property type="entry name" value="HNHc"/>
    <property type="match status" value="1"/>
</dbReference>
<dbReference type="GO" id="GO:0008270">
    <property type="term" value="F:zinc ion binding"/>
    <property type="evidence" value="ECO:0007669"/>
    <property type="project" value="InterPro"/>
</dbReference>